<dbReference type="FunFam" id="3.40.50.150:FF:000003">
    <property type="entry name" value="Blast:Protein arginine N-methyltransferase 1"/>
    <property type="match status" value="1"/>
</dbReference>
<evidence type="ECO:0000259" key="8">
    <source>
        <dbReference type="Pfam" id="PF13649"/>
    </source>
</evidence>
<keyword evidence="2 7" id="KW-0489">Methyltransferase</keyword>
<sequence length="548" mass="61199">MIGWPGQPIECLHRFANESVGGRVEKMATSIPKRDVAVALSDDEPDEDVCGSEDGEQETWEDWEEDGESMKCFFCDFQHNQLPHVLVHAKDAHGFDFRAQAVALRLEFYSLVKLINFARSNSAADTLSLLSAQGASVLDDDALLIPVIKEDPMFCSVMELFNQDGDNDSDDDHAASEMQAAAVPLTLEEENAALKAELEQCRDQMRKYSTIVRAFAEEKHASKPKEEDNDTYYFDSYSQVGIHKEMITDRVRTDSYRDAILNNRAVFEGKVVLDVGCGTGILSMFAAQAGAAKVIGIDCSDMGDTAKQIVVDNGFGSVIEIIRGKVEEIELPVQHVDIIISEWMGYCLLYESMLDTVLFARDKWLVPGGLLFPDKSTMHLQAIHDSSARLAFWEDVYGYNMHAVRDRVETKDAFIEVVPASDVISTRALLNTIDIPSVDVAALDFTTSFQLDVTRATTCHGFLCSFDIGFQDKLVNPLWFSTGAEATPTHWQQVFFHVKQPFAVDVGSVIRGTWGVKRNWKNPRFLDVDLSWSVDGDAAVHNESFYIH</sequence>
<keyword evidence="4 7" id="KW-0949">S-adenosyl-L-methionine</keyword>
<gene>
    <name evidence="10" type="ORF">DYB32_001652</name>
</gene>
<dbReference type="CDD" id="cd02440">
    <property type="entry name" value="AdoMet_MTases"/>
    <property type="match status" value="1"/>
</dbReference>
<evidence type="ECO:0000256" key="3">
    <source>
        <dbReference type="ARBA" id="ARBA00022679"/>
    </source>
</evidence>
<dbReference type="Gene3D" id="2.70.160.11">
    <property type="entry name" value="Hnrnp arginine n-methyltransferase1"/>
    <property type="match status" value="1"/>
</dbReference>
<dbReference type="GO" id="GO:0005634">
    <property type="term" value="C:nucleus"/>
    <property type="evidence" value="ECO:0007669"/>
    <property type="project" value="TreeGrafter"/>
</dbReference>
<dbReference type="EC" id="2.1.1.319" evidence="1"/>
<evidence type="ECO:0000256" key="5">
    <source>
        <dbReference type="ARBA" id="ARBA00047384"/>
    </source>
</evidence>
<feature type="domain" description="Methyltransferase" evidence="8">
    <location>
        <begin position="272"/>
        <end position="369"/>
    </location>
</feature>
<evidence type="ECO:0000256" key="2">
    <source>
        <dbReference type="ARBA" id="ARBA00022603"/>
    </source>
</evidence>
<evidence type="ECO:0000256" key="1">
    <source>
        <dbReference type="ARBA" id="ARBA00011925"/>
    </source>
</evidence>
<keyword evidence="11" id="KW-1185">Reference proteome</keyword>
<dbReference type="SUPFAM" id="SSF57667">
    <property type="entry name" value="beta-beta-alpha zinc fingers"/>
    <property type="match status" value="1"/>
</dbReference>
<dbReference type="Proteomes" id="UP000285060">
    <property type="component" value="Unassembled WGS sequence"/>
</dbReference>
<dbReference type="GO" id="GO:0032259">
    <property type="term" value="P:methylation"/>
    <property type="evidence" value="ECO:0007669"/>
    <property type="project" value="UniProtKB-KW"/>
</dbReference>
<dbReference type="InterPro" id="IPR055135">
    <property type="entry name" value="PRMT_dom"/>
</dbReference>
<dbReference type="InterPro" id="IPR041698">
    <property type="entry name" value="Methyltransf_25"/>
</dbReference>
<comment type="caution">
    <text evidence="10">The sequence shown here is derived from an EMBL/GenBank/DDBJ whole genome shotgun (WGS) entry which is preliminary data.</text>
</comment>
<dbReference type="EMBL" id="QUSY01000077">
    <property type="protein sequence ID" value="RHY33418.1"/>
    <property type="molecule type" value="Genomic_DNA"/>
</dbReference>
<feature type="domain" description="Protein arginine N-methyltransferase" evidence="9">
    <location>
        <begin position="374"/>
        <end position="535"/>
    </location>
</feature>
<dbReference type="PANTHER" id="PTHR11006">
    <property type="entry name" value="PROTEIN ARGININE N-METHYLTRANSFERASE"/>
    <property type="match status" value="1"/>
</dbReference>
<evidence type="ECO:0000313" key="11">
    <source>
        <dbReference type="Proteomes" id="UP000285060"/>
    </source>
</evidence>
<dbReference type="InterPro" id="IPR029063">
    <property type="entry name" value="SAM-dependent_MTases_sf"/>
</dbReference>
<evidence type="ECO:0000259" key="9">
    <source>
        <dbReference type="Pfam" id="PF22528"/>
    </source>
</evidence>
<dbReference type="GO" id="GO:0042054">
    <property type="term" value="F:histone methyltransferase activity"/>
    <property type="evidence" value="ECO:0007669"/>
    <property type="project" value="TreeGrafter"/>
</dbReference>
<accession>A0A3R6Z8W1</accession>
<evidence type="ECO:0000256" key="6">
    <source>
        <dbReference type="ARBA" id="ARBA00049303"/>
    </source>
</evidence>
<proteinExistence type="predicted"/>
<dbReference type="Gene3D" id="3.40.50.150">
    <property type="entry name" value="Vaccinia Virus protein VP39"/>
    <property type="match status" value="1"/>
</dbReference>
<reference evidence="10 11" key="1">
    <citation type="submission" date="2018-08" db="EMBL/GenBank/DDBJ databases">
        <title>Aphanomyces genome sequencing and annotation.</title>
        <authorList>
            <person name="Minardi D."/>
            <person name="Oidtmann B."/>
            <person name="Van Der Giezen M."/>
            <person name="Studholme D.J."/>
        </authorList>
    </citation>
    <scope>NUCLEOTIDE SEQUENCE [LARGE SCALE GENOMIC DNA]</scope>
    <source>
        <strain evidence="10 11">NJM0002</strain>
    </source>
</reference>
<dbReference type="PANTHER" id="PTHR11006:SF53">
    <property type="entry name" value="PROTEIN ARGININE N-METHYLTRANSFERASE 3"/>
    <property type="match status" value="1"/>
</dbReference>
<comment type="catalytic activity">
    <reaction evidence="5">
        <text>L-arginyl-[protein] + 2 S-adenosyl-L-methionine = N(omega),N(omega)-dimethyl-L-arginyl-[protein] + 2 S-adenosyl-L-homocysteine + 2 H(+)</text>
        <dbReference type="Rhea" id="RHEA:48096"/>
        <dbReference type="Rhea" id="RHEA-COMP:10532"/>
        <dbReference type="Rhea" id="RHEA-COMP:11991"/>
        <dbReference type="ChEBI" id="CHEBI:15378"/>
        <dbReference type="ChEBI" id="CHEBI:29965"/>
        <dbReference type="ChEBI" id="CHEBI:57856"/>
        <dbReference type="ChEBI" id="CHEBI:59789"/>
        <dbReference type="ChEBI" id="CHEBI:61897"/>
        <dbReference type="EC" id="2.1.1.319"/>
    </reaction>
    <physiologicalReaction direction="left-to-right" evidence="5">
        <dbReference type="Rhea" id="RHEA:48097"/>
    </physiologicalReaction>
</comment>
<dbReference type="AlphaFoldDB" id="A0A3R6Z8W1"/>
<dbReference type="VEuPathDB" id="FungiDB:H310_06400"/>
<evidence type="ECO:0000256" key="7">
    <source>
        <dbReference type="PROSITE-ProRule" id="PRU01015"/>
    </source>
</evidence>
<dbReference type="GO" id="GO:0035242">
    <property type="term" value="F:protein-arginine omega-N asymmetric methyltransferase activity"/>
    <property type="evidence" value="ECO:0007669"/>
    <property type="project" value="UniProtKB-EC"/>
</dbReference>
<dbReference type="InterPro" id="IPR036236">
    <property type="entry name" value="Znf_C2H2_sf"/>
</dbReference>
<dbReference type="Pfam" id="PF22528">
    <property type="entry name" value="PRMT_C"/>
    <property type="match status" value="1"/>
</dbReference>
<evidence type="ECO:0000256" key="4">
    <source>
        <dbReference type="ARBA" id="ARBA00022691"/>
    </source>
</evidence>
<organism evidence="10 11">
    <name type="scientific">Aphanomyces invadans</name>
    <dbReference type="NCBI Taxonomy" id="157072"/>
    <lineage>
        <taxon>Eukaryota</taxon>
        <taxon>Sar</taxon>
        <taxon>Stramenopiles</taxon>
        <taxon>Oomycota</taxon>
        <taxon>Saprolegniomycetes</taxon>
        <taxon>Saprolegniales</taxon>
        <taxon>Verrucalvaceae</taxon>
        <taxon>Aphanomyces</taxon>
    </lineage>
</organism>
<dbReference type="PROSITE" id="PS51678">
    <property type="entry name" value="SAM_MT_PRMT"/>
    <property type="match status" value="1"/>
</dbReference>
<evidence type="ECO:0000313" key="10">
    <source>
        <dbReference type="EMBL" id="RHY33418.1"/>
    </source>
</evidence>
<keyword evidence="3 7" id="KW-0808">Transferase</keyword>
<protein>
    <recommendedName>
        <fullName evidence="1">type I protein arginine methyltransferase</fullName>
        <ecNumber evidence="1">2.1.1.319</ecNumber>
    </recommendedName>
</protein>
<dbReference type="Pfam" id="PF13649">
    <property type="entry name" value="Methyltransf_25"/>
    <property type="match status" value="1"/>
</dbReference>
<name>A0A3R6Z8W1_9STRA</name>
<comment type="catalytic activity">
    <reaction evidence="6">
        <text>L-arginyl-[protein] + S-adenosyl-L-methionine = N(omega)-methyl-L-arginyl-[protein] + S-adenosyl-L-homocysteine + H(+)</text>
        <dbReference type="Rhea" id="RHEA:48100"/>
        <dbReference type="Rhea" id="RHEA-COMP:10532"/>
        <dbReference type="Rhea" id="RHEA-COMP:11990"/>
        <dbReference type="ChEBI" id="CHEBI:15378"/>
        <dbReference type="ChEBI" id="CHEBI:29965"/>
        <dbReference type="ChEBI" id="CHEBI:57856"/>
        <dbReference type="ChEBI" id="CHEBI:59789"/>
        <dbReference type="ChEBI" id="CHEBI:65280"/>
    </reaction>
    <physiologicalReaction direction="left-to-right" evidence="6">
        <dbReference type="Rhea" id="RHEA:48101"/>
    </physiologicalReaction>
</comment>
<dbReference type="InterPro" id="IPR025799">
    <property type="entry name" value="Arg_MeTrfase"/>
</dbReference>
<dbReference type="SUPFAM" id="SSF53335">
    <property type="entry name" value="S-adenosyl-L-methionine-dependent methyltransferases"/>
    <property type="match status" value="1"/>
</dbReference>